<proteinExistence type="predicted"/>
<feature type="signal peptide" evidence="2">
    <location>
        <begin position="1"/>
        <end position="22"/>
    </location>
</feature>
<dbReference type="AlphaFoldDB" id="A0A9P0CKK3"/>
<evidence type="ECO:0000313" key="4">
    <source>
        <dbReference type="Proteomes" id="UP001153636"/>
    </source>
</evidence>
<reference evidence="3" key="1">
    <citation type="submission" date="2022-01" db="EMBL/GenBank/DDBJ databases">
        <authorList>
            <person name="King R."/>
        </authorList>
    </citation>
    <scope>NUCLEOTIDE SEQUENCE</scope>
</reference>
<evidence type="ECO:0000256" key="2">
    <source>
        <dbReference type="SAM" id="SignalP"/>
    </source>
</evidence>
<keyword evidence="1" id="KW-0472">Membrane</keyword>
<evidence type="ECO:0000313" key="3">
    <source>
        <dbReference type="EMBL" id="CAH1102323.1"/>
    </source>
</evidence>
<keyword evidence="4" id="KW-1185">Reference proteome</keyword>
<keyword evidence="2" id="KW-0732">Signal</keyword>
<dbReference type="OrthoDB" id="6372754at2759"/>
<keyword evidence="1" id="KW-1133">Transmembrane helix</keyword>
<evidence type="ECO:0000256" key="1">
    <source>
        <dbReference type="SAM" id="Phobius"/>
    </source>
</evidence>
<name>A0A9P0CKK3_9CUCU</name>
<organism evidence="3 4">
    <name type="scientific">Psylliodes chrysocephalus</name>
    <dbReference type="NCBI Taxonomy" id="3402493"/>
    <lineage>
        <taxon>Eukaryota</taxon>
        <taxon>Metazoa</taxon>
        <taxon>Ecdysozoa</taxon>
        <taxon>Arthropoda</taxon>
        <taxon>Hexapoda</taxon>
        <taxon>Insecta</taxon>
        <taxon>Pterygota</taxon>
        <taxon>Neoptera</taxon>
        <taxon>Endopterygota</taxon>
        <taxon>Coleoptera</taxon>
        <taxon>Polyphaga</taxon>
        <taxon>Cucujiformia</taxon>
        <taxon>Chrysomeloidea</taxon>
        <taxon>Chrysomelidae</taxon>
        <taxon>Galerucinae</taxon>
        <taxon>Alticini</taxon>
        <taxon>Psylliodes</taxon>
    </lineage>
</organism>
<dbReference type="Proteomes" id="UP001153636">
    <property type="component" value="Chromosome 12"/>
</dbReference>
<feature type="transmembrane region" description="Helical" evidence="1">
    <location>
        <begin position="232"/>
        <end position="256"/>
    </location>
</feature>
<keyword evidence="1" id="KW-0812">Transmembrane</keyword>
<sequence>MLFMCIFFLSSFLIIKQHFVFANVPVVFNETLSKQRNSEENRNLNVSQIVERSLVPKNDSSKLLNETKPIRFDDFKPSPQFGYGYDENEKSRTASFNSNWMVNEWKGNPNRQENIYEQSPKNQIKFPVTVERPYIFENNNENFPPVSNSIDFTHNQTPYKPNIKPQENIWKKIFGFTGFENKQKSFYESYPEQPFYNNYEHHEHEHEPPREYHHDVGHYGGGISPFKKILKVLATIIPIGLFISALTPTIITVSTVNDTRNRNNRKFEVEEIVKKITPSINSLAKLEQEGCEQKVFCELMVNSMFSKNAEDHIKNLLHNFISRKEKDDGTISIKILEAVKKQDCSPLICNTKEDPI</sequence>
<protein>
    <submittedName>
        <fullName evidence="3">Uncharacterized protein</fullName>
    </submittedName>
</protein>
<feature type="chain" id="PRO_5040140855" evidence="2">
    <location>
        <begin position="23"/>
        <end position="356"/>
    </location>
</feature>
<accession>A0A9P0CKK3</accession>
<dbReference type="EMBL" id="OV651824">
    <property type="protein sequence ID" value="CAH1102323.1"/>
    <property type="molecule type" value="Genomic_DNA"/>
</dbReference>
<gene>
    <name evidence="3" type="ORF">PSYICH_LOCUS3054</name>
</gene>